<protein>
    <submittedName>
        <fullName evidence="3">Fumarylacetoacetate hydrolase family protein</fullName>
    </submittedName>
</protein>
<dbReference type="InterPro" id="IPR036663">
    <property type="entry name" value="Fumarylacetoacetase_C_sf"/>
</dbReference>
<name>A0ABS9T7M2_9PSEU</name>
<dbReference type="SUPFAM" id="SSF56529">
    <property type="entry name" value="FAH"/>
    <property type="match status" value="1"/>
</dbReference>
<keyword evidence="3" id="KW-0378">Hydrolase</keyword>
<dbReference type="Gene3D" id="3.90.850.10">
    <property type="entry name" value="Fumarylacetoacetase-like, C-terminal domain"/>
    <property type="match status" value="1"/>
</dbReference>
<evidence type="ECO:0000313" key="4">
    <source>
        <dbReference type="Proteomes" id="UP001299970"/>
    </source>
</evidence>
<dbReference type="GO" id="GO:0016787">
    <property type="term" value="F:hydrolase activity"/>
    <property type="evidence" value="ECO:0007669"/>
    <property type="project" value="UniProtKB-KW"/>
</dbReference>
<dbReference type="PANTHER" id="PTHR11820:SF7">
    <property type="entry name" value="ACYLPYRUVASE FAHD1, MITOCHONDRIAL"/>
    <property type="match status" value="1"/>
</dbReference>
<keyword evidence="1" id="KW-0479">Metal-binding</keyword>
<sequence length="296" mass="31094">MKLALFDDYRLGVVRTAPEGDVIVDVTAALPVPHDPDPVTAGWWRGLARDFDELSGALRAAAADGRARPVSDVVLHAPVLNPSKVIAAASNYGDHVAEMHEVQQRTLGRVEAWMMNFDVFLKSPSSIVGPGGRIVLPRDVVAAGHEVHHESELVVVIGRGGKDIPVEKAMDAVLGFTAGLDITVRSAADRSRRKSYDGFSPLGPYLVTTDELGDGSDLDILLTSGEAVRQQVNTRDMITPVPAIVAYASSVMTLQPGDVLFTGAPPGVGPIAAGEQLDMSISGIGSMTVTVTSAAA</sequence>
<dbReference type="EMBL" id="JAKXMK010000002">
    <property type="protein sequence ID" value="MCH6164500.1"/>
    <property type="molecule type" value="Genomic_DNA"/>
</dbReference>
<gene>
    <name evidence="3" type="ORF">MMF94_02295</name>
</gene>
<feature type="domain" description="Fumarylacetoacetase-like C-terminal" evidence="2">
    <location>
        <begin position="84"/>
        <end position="291"/>
    </location>
</feature>
<dbReference type="PANTHER" id="PTHR11820">
    <property type="entry name" value="ACYLPYRUVASE"/>
    <property type="match status" value="1"/>
</dbReference>
<organism evidence="3 4">
    <name type="scientific">Pseudonocardia alaniniphila</name>
    <dbReference type="NCBI Taxonomy" id="75291"/>
    <lineage>
        <taxon>Bacteria</taxon>
        <taxon>Bacillati</taxon>
        <taxon>Actinomycetota</taxon>
        <taxon>Actinomycetes</taxon>
        <taxon>Pseudonocardiales</taxon>
        <taxon>Pseudonocardiaceae</taxon>
        <taxon>Pseudonocardia</taxon>
    </lineage>
</organism>
<evidence type="ECO:0000259" key="2">
    <source>
        <dbReference type="Pfam" id="PF01557"/>
    </source>
</evidence>
<keyword evidence="3" id="KW-0614">Plasmid</keyword>
<accession>A0ABS9T7M2</accession>
<reference evidence="3 4" key="1">
    <citation type="submission" date="2022-03" db="EMBL/GenBank/DDBJ databases">
        <title>Pseudonocardia alaer sp. nov., a novel actinomycete isolated from reed forest soil.</title>
        <authorList>
            <person name="Wang L."/>
        </authorList>
    </citation>
    <scope>NUCLEOTIDE SEQUENCE [LARGE SCALE GENOMIC DNA]</scope>
    <source>
        <strain evidence="3 4">Y-16303</strain>
        <plasmid evidence="3">unnamed</plasmid>
    </source>
</reference>
<dbReference type="InterPro" id="IPR011234">
    <property type="entry name" value="Fumarylacetoacetase-like_C"/>
</dbReference>
<dbReference type="Proteomes" id="UP001299970">
    <property type="component" value="Unassembled WGS sequence"/>
</dbReference>
<proteinExistence type="predicted"/>
<keyword evidence="4" id="KW-1185">Reference proteome</keyword>
<evidence type="ECO:0000256" key="1">
    <source>
        <dbReference type="ARBA" id="ARBA00022723"/>
    </source>
</evidence>
<dbReference type="Pfam" id="PF01557">
    <property type="entry name" value="FAA_hydrolase"/>
    <property type="match status" value="1"/>
</dbReference>
<dbReference type="RefSeq" id="WP_241034357.1">
    <property type="nucleotide sequence ID" value="NZ_BAAAJF010000034.1"/>
</dbReference>
<comment type="caution">
    <text evidence="3">The sequence shown here is derived from an EMBL/GenBank/DDBJ whole genome shotgun (WGS) entry which is preliminary data.</text>
</comment>
<geneLocation type="plasmid" evidence="3">
    <name>unnamed</name>
</geneLocation>
<evidence type="ECO:0000313" key="3">
    <source>
        <dbReference type="EMBL" id="MCH6164500.1"/>
    </source>
</evidence>